<keyword evidence="1 5" id="KW-0812">Transmembrane</keyword>
<evidence type="ECO:0000259" key="6">
    <source>
        <dbReference type="PROSITE" id="PS50929"/>
    </source>
</evidence>
<feature type="transmembrane region" description="Helical" evidence="5">
    <location>
        <begin position="75"/>
        <end position="98"/>
    </location>
</feature>
<proteinExistence type="predicted"/>
<dbReference type="AlphaFoldDB" id="A0AAV5TYP7"/>
<evidence type="ECO:0000256" key="1">
    <source>
        <dbReference type="ARBA" id="ARBA00022692"/>
    </source>
</evidence>
<evidence type="ECO:0000256" key="2">
    <source>
        <dbReference type="ARBA" id="ARBA00022989"/>
    </source>
</evidence>
<feature type="region of interest" description="Disordered" evidence="4">
    <location>
        <begin position="1"/>
        <end position="34"/>
    </location>
</feature>
<dbReference type="GO" id="GO:0140359">
    <property type="term" value="F:ABC-type transporter activity"/>
    <property type="evidence" value="ECO:0007669"/>
    <property type="project" value="InterPro"/>
</dbReference>
<keyword evidence="8" id="KW-1185">Reference proteome</keyword>
<evidence type="ECO:0000256" key="3">
    <source>
        <dbReference type="ARBA" id="ARBA00023136"/>
    </source>
</evidence>
<feature type="non-terminal residue" evidence="7">
    <location>
        <position position="1"/>
    </location>
</feature>
<feature type="non-terminal residue" evidence="7">
    <location>
        <position position="194"/>
    </location>
</feature>
<evidence type="ECO:0000256" key="5">
    <source>
        <dbReference type="SAM" id="Phobius"/>
    </source>
</evidence>
<organism evidence="7 8">
    <name type="scientific">Pristionchus entomophagus</name>
    <dbReference type="NCBI Taxonomy" id="358040"/>
    <lineage>
        <taxon>Eukaryota</taxon>
        <taxon>Metazoa</taxon>
        <taxon>Ecdysozoa</taxon>
        <taxon>Nematoda</taxon>
        <taxon>Chromadorea</taxon>
        <taxon>Rhabditida</taxon>
        <taxon>Rhabditina</taxon>
        <taxon>Diplogasteromorpha</taxon>
        <taxon>Diplogasteroidea</taxon>
        <taxon>Neodiplogasteridae</taxon>
        <taxon>Pristionchus</taxon>
    </lineage>
</organism>
<dbReference type="SUPFAM" id="SSF90123">
    <property type="entry name" value="ABC transporter transmembrane region"/>
    <property type="match status" value="1"/>
</dbReference>
<feature type="domain" description="ABC transmembrane type-1" evidence="6">
    <location>
        <begin position="75"/>
        <end position="174"/>
    </location>
</feature>
<evidence type="ECO:0000313" key="8">
    <source>
        <dbReference type="Proteomes" id="UP001432027"/>
    </source>
</evidence>
<dbReference type="GO" id="GO:0005524">
    <property type="term" value="F:ATP binding"/>
    <property type="evidence" value="ECO:0007669"/>
    <property type="project" value="InterPro"/>
</dbReference>
<accession>A0AAV5TYP7</accession>
<dbReference type="Gene3D" id="3.40.50.300">
    <property type="entry name" value="P-loop containing nucleotide triphosphate hydrolases"/>
    <property type="match status" value="1"/>
</dbReference>
<protein>
    <recommendedName>
        <fullName evidence="6">ABC transmembrane type-1 domain-containing protein</fullName>
    </recommendedName>
</protein>
<dbReference type="GO" id="GO:0016020">
    <property type="term" value="C:membrane"/>
    <property type="evidence" value="ECO:0007669"/>
    <property type="project" value="InterPro"/>
</dbReference>
<dbReference type="InterPro" id="IPR027417">
    <property type="entry name" value="P-loop_NTPase"/>
</dbReference>
<evidence type="ECO:0000313" key="7">
    <source>
        <dbReference type="EMBL" id="GMS99353.1"/>
    </source>
</evidence>
<dbReference type="InterPro" id="IPR036640">
    <property type="entry name" value="ABC1_TM_sf"/>
</dbReference>
<dbReference type="Proteomes" id="UP001432027">
    <property type="component" value="Unassembled WGS sequence"/>
</dbReference>
<keyword evidence="3 5" id="KW-0472">Membrane</keyword>
<feature type="transmembrane region" description="Helical" evidence="5">
    <location>
        <begin position="110"/>
        <end position="130"/>
    </location>
</feature>
<comment type="caution">
    <text evidence="7">The sequence shown here is derived from an EMBL/GenBank/DDBJ whole genome shotgun (WGS) entry which is preliminary data.</text>
</comment>
<dbReference type="InterPro" id="IPR011527">
    <property type="entry name" value="ABC1_TM_dom"/>
</dbReference>
<dbReference type="PROSITE" id="PS50929">
    <property type="entry name" value="ABC_TM1F"/>
    <property type="match status" value="1"/>
</dbReference>
<gene>
    <name evidence="7" type="ORF">PENTCL1PPCAC_21528</name>
</gene>
<feature type="compositionally biased region" description="Basic and acidic residues" evidence="4">
    <location>
        <begin position="15"/>
        <end position="34"/>
    </location>
</feature>
<sequence>SKPDGVFARMAADQESERLKREGSIKEEDEESRKSLVMENTDVESIAEQIEEQTFPTAEGGIFALLSRNKCKTSIIVLLGILRGMIGPLSAVRCLFVFDTLEDEHYETVLFWLMLGTGAVGIYNFILQLVSQPICQYIGETIMNEVRVECFSSLLHRPIAYFDHEETSQPASSLILSEQPPKAMAVIDNKLAIV</sequence>
<evidence type="ECO:0000256" key="4">
    <source>
        <dbReference type="SAM" id="MobiDB-lite"/>
    </source>
</evidence>
<dbReference type="Gene3D" id="1.20.1560.10">
    <property type="entry name" value="ABC transporter type 1, transmembrane domain"/>
    <property type="match status" value="1"/>
</dbReference>
<dbReference type="EMBL" id="BTSX01000005">
    <property type="protein sequence ID" value="GMS99353.1"/>
    <property type="molecule type" value="Genomic_DNA"/>
</dbReference>
<name>A0AAV5TYP7_9BILA</name>
<keyword evidence="2 5" id="KW-1133">Transmembrane helix</keyword>
<reference evidence="7" key="1">
    <citation type="submission" date="2023-10" db="EMBL/GenBank/DDBJ databases">
        <title>Genome assembly of Pristionchus species.</title>
        <authorList>
            <person name="Yoshida K."/>
            <person name="Sommer R.J."/>
        </authorList>
    </citation>
    <scope>NUCLEOTIDE SEQUENCE</scope>
    <source>
        <strain evidence="7">RS0144</strain>
    </source>
</reference>